<keyword evidence="11" id="KW-0012">Acyltransferase</keyword>
<dbReference type="NCBIfam" id="TIGR00182">
    <property type="entry name" value="plsX"/>
    <property type="match status" value="1"/>
</dbReference>
<dbReference type="HAMAP" id="MF_00019">
    <property type="entry name" value="PlsX"/>
    <property type="match status" value="1"/>
</dbReference>
<name>A0A0R1GWA0_9LACO</name>
<keyword evidence="7 10" id="KW-1208">Phospholipid metabolism</keyword>
<keyword evidence="2 10" id="KW-0963">Cytoplasm</keyword>
<evidence type="ECO:0000313" key="12">
    <source>
        <dbReference type="Proteomes" id="UP000050909"/>
    </source>
</evidence>
<dbReference type="PANTHER" id="PTHR30100">
    <property type="entry name" value="FATTY ACID/PHOSPHOLIPID SYNTHESIS PROTEIN PLSX"/>
    <property type="match status" value="1"/>
</dbReference>
<reference evidence="11 12" key="1">
    <citation type="journal article" date="2015" name="Genome Announc.">
        <title>Expanding the biotechnology potential of lactobacilli through comparative genomics of 213 strains and associated genera.</title>
        <authorList>
            <person name="Sun Z."/>
            <person name="Harris H.M."/>
            <person name="McCann A."/>
            <person name="Guo C."/>
            <person name="Argimon S."/>
            <person name="Zhang W."/>
            <person name="Yang X."/>
            <person name="Jeffery I.B."/>
            <person name="Cooney J.C."/>
            <person name="Kagawa T.F."/>
            <person name="Liu W."/>
            <person name="Song Y."/>
            <person name="Salvetti E."/>
            <person name="Wrobel A."/>
            <person name="Rasinkangas P."/>
            <person name="Parkhill J."/>
            <person name="Rea M.C."/>
            <person name="O'Sullivan O."/>
            <person name="Ritari J."/>
            <person name="Douillard F.P."/>
            <person name="Paul Ross R."/>
            <person name="Yang R."/>
            <person name="Briner A.E."/>
            <person name="Felis G.E."/>
            <person name="de Vos W.M."/>
            <person name="Barrangou R."/>
            <person name="Klaenhammer T.R."/>
            <person name="Caufield P.W."/>
            <person name="Cui Y."/>
            <person name="Zhang H."/>
            <person name="O'Toole P.W."/>
        </authorList>
    </citation>
    <scope>NUCLEOTIDE SEQUENCE [LARGE SCALE GENOMIC DNA]</scope>
    <source>
        <strain evidence="11 12">DSM 20534</strain>
    </source>
</reference>
<dbReference type="PATRIC" id="fig|1423722.3.peg.56"/>
<dbReference type="RefSeq" id="WP_056946301.1">
    <property type="nucleotide sequence ID" value="NZ_AZCV01000001.1"/>
</dbReference>
<keyword evidence="5 10" id="KW-0443">Lipid metabolism</keyword>
<dbReference type="EMBL" id="AZCV01000001">
    <property type="protein sequence ID" value="KRK38373.1"/>
    <property type="molecule type" value="Genomic_DNA"/>
</dbReference>
<evidence type="ECO:0000256" key="10">
    <source>
        <dbReference type="HAMAP-Rule" id="MF_00019"/>
    </source>
</evidence>
<dbReference type="GO" id="GO:0043811">
    <property type="term" value="F:phosphate:acyl-[acyl carrier protein] acyltransferase activity"/>
    <property type="evidence" value="ECO:0007669"/>
    <property type="project" value="UniProtKB-UniRule"/>
</dbReference>
<protein>
    <recommendedName>
        <fullName evidence="8 10">Phosphate acyltransferase</fullName>
        <ecNumber evidence="8 10">2.3.1.274</ecNumber>
    </recommendedName>
    <alternativeName>
        <fullName evidence="10">Acyl-ACP phosphotransacylase</fullName>
    </alternativeName>
    <alternativeName>
        <fullName evidence="10">Acyl-[acyl-carrier-protein]--phosphate acyltransferase</fullName>
    </alternativeName>
    <alternativeName>
        <fullName evidence="10">Phosphate-acyl-ACP acyltransferase</fullName>
    </alternativeName>
</protein>
<dbReference type="GO" id="GO:0006633">
    <property type="term" value="P:fatty acid biosynthetic process"/>
    <property type="evidence" value="ECO:0007669"/>
    <property type="project" value="UniProtKB-UniRule"/>
</dbReference>
<evidence type="ECO:0000256" key="2">
    <source>
        <dbReference type="ARBA" id="ARBA00022490"/>
    </source>
</evidence>
<comment type="pathway">
    <text evidence="10">Lipid metabolism; phospholipid metabolism.</text>
</comment>
<keyword evidence="12" id="KW-1185">Reference proteome</keyword>
<comment type="subcellular location">
    <subcellularLocation>
        <location evidence="10">Cytoplasm</location>
    </subcellularLocation>
    <text evidence="10">Associated with the membrane possibly through PlsY.</text>
</comment>
<dbReference type="SUPFAM" id="SSF53659">
    <property type="entry name" value="Isocitrate/Isopropylmalate dehydrogenase-like"/>
    <property type="match status" value="1"/>
</dbReference>
<comment type="catalytic activity">
    <reaction evidence="1 10">
        <text>a fatty acyl-[ACP] + phosphate = an acyl phosphate + holo-[ACP]</text>
        <dbReference type="Rhea" id="RHEA:42292"/>
        <dbReference type="Rhea" id="RHEA-COMP:9685"/>
        <dbReference type="Rhea" id="RHEA-COMP:14125"/>
        <dbReference type="ChEBI" id="CHEBI:43474"/>
        <dbReference type="ChEBI" id="CHEBI:59918"/>
        <dbReference type="ChEBI" id="CHEBI:64479"/>
        <dbReference type="ChEBI" id="CHEBI:138651"/>
        <dbReference type="EC" id="2.3.1.274"/>
    </reaction>
</comment>
<comment type="subunit">
    <text evidence="9 10">Homodimer. Probably interacts with PlsY.</text>
</comment>
<accession>A0A0R1GWA0</accession>
<gene>
    <name evidence="10" type="primary">plsX</name>
    <name evidence="11" type="ORF">FC62_GL000056</name>
</gene>
<keyword evidence="3 10" id="KW-0444">Lipid biosynthesis</keyword>
<organism evidence="11 12">
    <name type="scientific">Amylolactobacillus amylotrophicus DSM 20534</name>
    <dbReference type="NCBI Taxonomy" id="1423722"/>
    <lineage>
        <taxon>Bacteria</taxon>
        <taxon>Bacillati</taxon>
        <taxon>Bacillota</taxon>
        <taxon>Bacilli</taxon>
        <taxon>Lactobacillales</taxon>
        <taxon>Lactobacillaceae</taxon>
        <taxon>Amylolactobacillus</taxon>
    </lineage>
</organism>
<evidence type="ECO:0000256" key="7">
    <source>
        <dbReference type="ARBA" id="ARBA00023264"/>
    </source>
</evidence>
<comment type="similarity">
    <text evidence="10">Belongs to the PlsX family.</text>
</comment>
<evidence type="ECO:0000256" key="6">
    <source>
        <dbReference type="ARBA" id="ARBA00023209"/>
    </source>
</evidence>
<dbReference type="PIRSF" id="PIRSF002465">
    <property type="entry name" value="Phsphlp_syn_PlsX"/>
    <property type="match status" value="1"/>
</dbReference>
<sequence>MKKIAIDAMGGDHAPESIIEGVLRAQKEMPDVEFILYGNQDKIKPFLPETYSPQIKIVHTTEEVTGDDEPVRAIRTKKDASMVRAATAVKDGEADAVMSLGNTGALLAAGIFIVGRIKGITRPALMPTLPVSNSSDGFTLLDAGANATSKPEYLVQWAQMANFYAQKVRGIANPRIALLNNGSESDKGDDLHQSVYQLLTGQADINFVGNIEANEVLTGKADIVVSDGFTGNALLKTIEGTAETLLSLLKDGLLNSGLKVKLGAVMVKPALKNVMVRFDTSKYGGAALMGLKAPVVKAHGRADARAVYYTLKQIEQMLAQNLTATIVEQFEQK</sequence>
<dbReference type="InterPro" id="IPR003664">
    <property type="entry name" value="FA_synthesis"/>
</dbReference>
<evidence type="ECO:0000256" key="8">
    <source>
        <dbReference type="ARBA" id="ARBA00024069"/>
    </source>
</evidence>
<keyword evidence="6 10" id="KW-0594">Phospholipid biosynthesis</keyword>
<dbReference type="EC" id="2.3.1.274" evidence="8 10"/>
<keyword evidence="4 10" id="KW-0808">Transferase</keyword>
<evidence type="ECO:0000256" key="3">
    <source>
        <dbReference type="ARBA" id="ARBA00022516"/>
    </source>
</evidence>
<dbReference type="PANTHER" id="PTHR30100:SF1">
    <property type="entry name" value="PHOSPHATE ACYLTRANSFERASE"/>
    <property type="match status" value="1"/>
</dbReference>
<evidence type="ECO:0000256" key="1">
    <source>
        <dbReference type="ARBA" id="ARBA00001232"/>
    </source>
</evidence>
<proteinExistence type="inferred from homology"/>
<dbReference type="Pfam" id="PF02504">
    <property type="entry name" value="FA_synthesis"/>
    <property type="match status" value="1"/>
</dbReference>
<dbReference type="Gene3D" id="3.40.718.10">
    <property type="entry name" value="Isopropylmalate Dehydrogenase"/>
    <property type="match status" value="1"/>
</dbReference>
<evidence type="ECO:0000313" key="11">
    <source>
        <dbReference type="EMBL" id="KRK38373.1"/>
    </source>
</evidence>
<dbReference type="InterPro" id="IPR012281">
    <property type="entry name" value="Phospholipid_synth_PlsX-like"/>
</dbReference>
<evidence type="ECO:0000256" key="9">
    <source>
        <dbReference type="ARBA" id="ARBA00046608"/>
    </source>
</evidence>
<dbReference type="UniPathway" id="UPA00085"/>
<comment type="caution">
    <text evidence="11">The sequence shown here is derived from an EMBL/GenBank/DDBJ whole genome shotgun (WGS) entry which is preliminary data.</text>
</comment>
<evidence type="ECO:0000256" key="4">
    <source>
        <dbReference type="ARBA" id="ARBA00022679"/>
    </source>
</evidence>
<comment type="function">
    <text evidence="10">Catalyzes the reversible formation of acyl-phosphate (acyl-PO(4)) from acyl-[acyl-carrier-protein] (acyl-ACP). This enzyme utilizes acyl-ACP as fatty acyl donor, but not acyl-CoA.</text>
</comment>
<dbReference type="Proteomes" id="UP000050909">
    <property type="component" value="Unassembled WGS sequence"/>
</dbReference>
<dbReference type="AlphaFoldDB" id="A0A0R1GWA0"/>
<dbReference type="GO" id="GO:0005737">
    <property type="term" value="C:cytoplasm"/>
    <property type="evidence" value="ECO:0007669"/>
    <property type="project" value="UniProtKB-SubCell"/>
</dbReference>
<evidence type="ECO:0000256" key="5">
    <source>
        <dbReference type="ARBA" id="ARBA00023098"/>
    </source>
</evidence>
<dbReference type="GO" id="GO:0008654">
    <property type="term" value="P:phospholipid biosynthetic process"/>
    <property type="evidence" value="ECO:0007669"/>
    <property type="project" value="UniProtKB-KW"/>
</dbReference>